<dbReference type="AlphaFoldDB" id="X0Z445"/>
<comment type="caution">
    <text evidence="1">The sequence shown here is derived from an EMBL/GenBank/DDBJ whole genome shotgun (WGS) entry which is preliminary data.</text>
</comment>
<evidence type="ECO:0000313" key="1">
    <source>
        <dbReference type="EMBL" id="GAG55198.1"/>
    </source>
</evidence>
<proteinExistence type="predicted"/>
<dbReference type="EMBL" id="BART01007238">
    <property type="protein sequence ID" value="GAG55198.1"/>
    <property type="molecule type" value="Genomic_DNA"/>
</dbReference>
<gene>
    <name evidence="1" type="ORF">S01H4_16499</name>
</gene>
<organism evidence="1">
    <name type="scientific">marine sediment metagenome</name>
    <dbReference type="NCBI Taxonomy" id="412755"/>
    <lineage>
        <taxon>unclassified sequences</taxon>
        <taxon>metagenomes</taxon>
        <taxon>ecological metagenomes</taxon>
    </lineage>
</organism>
<protein>
    <submittedName>
        <fullName evidence="1">Uncharacterized protein</fullName>
    </submittedName>
</protein>
<name>X0Z445_9ZZZZ</name>
<reference evidence="1" key="1">
    <citation type="journal article" date="2014" name="Front. Microbiol.">
        <title>High frequency of phylogenetically diverse reductive dehalogenase-homologous genes in deep subseafloor sedimentary metagenomes.</title>
        <authorList>
            <person name="Kawai M."/>
            <person name="Futagami T."/>
            <person name="Toyoda A."/>
            <person name="Takaki Y."/>
            <person name="Nishi S."/>
            <person name="Hori S."/>
            <person name="Arai W."/>
            <person name="Tsubouchi T."/>
            <person name="Morono Y."/>
            <person name="Uchiyama I."/>
            <person name="Ito T."/>
            <person name="Fujiyama A."/>
            <person name="Inagaki F."/>
            <person name="Takami H."/>
        </authorList>
    </citation>
    <scope>NUCLEOTIDE SEQUENCE</scope>
    <source>
        <strain evidence="1">Expedition CK06-06</strain>
    </source>
</reference>
<sequence>MVQTLNSNSFKGISPMDLMEATYLASGNFQVRAFFEAKDEILKTGKFAEKDFYNILDAMVDAETERKLVFYNRSPFVLTSF</sequence>
<accession>X0Z445</accession>